<dbReference type="AlphaFoldDB" id="A0A7R9EEG9"/>
<gene>
    <name evidence="2" type="ORF">TMSB3V08_LOCUS9230</name>
</gene>
<dbReference type="EMBL" id="OB795653">
    <property type="protein sequence ID" value="CAD7432523.1"/>
    <property type="molecule type" value="Genomic_DNA"/>
</dbReference>
<protein>
    <submittedName>
        <fullName evidence="2">Uncharacterized protein</fullName>
    </submittedName>
</protein>
<accession>A0A7R9EEG9</accession>
<name>A0A7R9EEG9_9NEOP</name>
<proteinExistence type="predicted"/>
<sequence>MHGHFSEASATTSPLQVPVITPEEVSPHLRGKVENHLGKTTPSSPDRDSNLDLPVLSSRAAKHDKRGSRKCPVINGKVQGTEHFVLGSGANTTRGYVDTWEGFLDLPDSVAWLANHVETGHQLSSNSMKTLYRTSSARELRGYYWETALAIIAKNTYRSVSIFPFEYEAVPLNVMSFGLFGDATHSQLRRHSYKLFPSTLASHIFMAFCAARHKAAKAIAFCKTCRRVLENASGKSRTKYFKYMTSLWVLLYKRTAWLPCVV</sequence>
<organism evidence="2">
    <name type="scientific">Timema monikensis</name>
    <dbReference type="NCBI Taxonomy" id="170555"/>
    <lineage>
        <taxon>Eukaryota</taxon>
        <taxon>Metazoa</taxon>
        <taxon>Ecdysozoa</taxon>
        <taxon>Arthropoda</taxon>
        <taxon>Hexapoda</taxon>
        <taxon>Insecta</taxon>
        <taxon>Pterygota</taxon>
        <taxon>Neoptera</taxon>
        <taxon>Polyneoptera</taxon>
        <taxon>Phasmatodea</taxon>
        <taxon>Timematodea</taxon>
        <taxon>Timematoidea</taxon>
        <taxon>Timematidae</taxon>
        <taxon>Timema</taxon>
    </lineage>
</organism>
<evidence type="ECO:0000256" key="1">
    <source>
        <dbReference type="SAM" id="MobiDB-lite"/>
    </source>
</evidence>
<feature type="region of interest" description="Disordered" evidence="1">
    <location>
        <begin position="34"/>
        <end position="53"/>
    </location>
</feature>
<evidence type="ECO:0000313" key="2">
    <source>
        <dbReference type="EMBL" id="CAD7432523.1"/>
    </source>
</evidence>
<reference evidence="2" key="1">
    <citation type="submission" date="2020-11" db="EMBL/GenBank/DDBJ databases">
        <authorList>
            <person name="Tran Van P."/>
        </authorList>
    </citation>
    <scope>NUCLEOTIDE SEQUENCE</scope>
</reference>